<dbReference type="InterPro" id="IPR000835">
    <property type="entry name" value="HTH_MarR-typ"/>
</dbReference>
<keyword evidence="1" id="KW-0805">Transcription regulation</keyword>
<dbReference type="CDD" id="cd00090">
    <property type="entry name" value="HTH_ARSR"/>
    <property type="match status" value="1"/>
</dbReference>
<accession>A0A345C0I1</accession>
<name>A0A345C0I1_9BACI</name>
<dbReference type="EMBL" id="CP031092">
    <property type="protein sequence ID" value="AXF56712.1"/>
    <property type="molecule type" value="Genomic_DNA"/>
</dbReference>
<gene>
    <name evidence="5" type="ORF">DT065_12290</name>
</gene>
<evidence type="ECO:0000313" key="6">
    <source>
        <dbReference type="Proteomes" id="UP000252100"/>
    </source>
</evidence>
<evidence type="ECO:0000259" key="4">
    <source>
        <dbReference type="PROSITE" id="PS50995"/>
    </source>
</evidence>
<dbReference type="PROSITE" id="PS50995">
    <property type="entry name" value="HTH_MARR_2"/>
    <property type="match status" value="1"/>
</dbReference>
<keyword evidence="3" id="KW-0804">Transcription</keyword>
<dbReference type="InterPro" id="IPR011991">
    <property type="entry name" value="ArsR-like_HTH"/>
</dbReference>
<dbReference type="GO" id="GO:0003677">
    <property type="term" value="F:DNA binding"/>
    <property type="evidence" value="ECO:0007669"/>
    <property type="project" value="UniProtKB-KW"/>
</dbReference>
<keyword evidence="2" id="KW-0238">DNA-binding</keyword>
<dbReference type="OrthoDB" id="2355600at2"/>
<dbReference type="KEGG" id="rue:DT065_12290"/>
<evidence type="ECO:0000256" key="2">
    <source>
        <dbReference type="ARBA" id="ARBA00023125"/>
    </source>
</evidence>
<protein>
    <submittedName>
        <fullName evidence="5">MarR family transcriptional regulator</fullName>
    </submittedName>
</protein>
<dbReference type="PANTHER" id="PTHR42756:SF1">
    <property type="entry name" value="TRANSCRIPTIONAL REPRESSOR OF EMRAB OPERON"/>
    <property type="match status" value="1"/>
</dbReference>
<reference evidence="5 6" key="1">
    <citation type="journal article" date="2018" name="J. Microbiol.">
        <title>Salicibibacter kimchii gen. nov., sp. nov., a moderately halophilic and alkalitolerant bacterium in the family Bacillaceae, isolated from kimchi.</title>
        <authorList>
            <person name="Jang J.Y."/>
            <person name="Oh Y.J."/>
            <person name="Lim S.K."/>
            <person name="Park H.K."/>
            <person name="Lee C."/>
            <person name="Kim J.Y."/>
            <person name="Lee M.A."/>
            <person name="Choi H.J."/>
        </authorList>
    </citation>
    <scope>NUCLEOTIDE SEQUENCE [LARGE SCALE GENOMIC DNA]</scope>
    <source>
        <strain evidence="5 6">NKC1-1</strain>
    </source>
</reference>
<keyword evidence="6" id="KW-1185">Reference proteome</keyword>
<evidence type="ECO:0000313" key="5">
    <source>
        <dbReference type="EMBL" id="AXF56712.1"/>
    </source>
</evidence>
<proteinExistence type="predicted"/>
<dbReference type="RefSeq" id="WP_114373830.1">
    <property type="nucleotide sequence ID" value="NZ_CP031092.1"/>
</dbReference>
<dbReference type="SMART" id="SM00347">
    <property type="entry name" value="HTH_MARR"/>
    <property type="match status" value="1"/>
</dbReference>
<evidence type="ECO:0000256" key="1">
    <source>
        <dbReference type="ARBA" id="ARBA00023015"/>
    </source>
</evidence>
<dbReference type="Proteomes" id="UP000252100">
    <property type="component" value="Chromosome"/>
</dbReference>
<dbReference type="PANTHER" id="PTHR42756">
    <property type="entry name" value="TRANSCRIPTIONAL REGULATOR, MARR"/>
    <property type="match status" value="1"/>
</dbReference>
<feature type="domain" description="HTH marR-type" evidence="4">
    <location>
        <begin position="8"/>
        <end position="140"/>
    </location>
</feature>
<organism evidence="5 6">
    <name type="scientific">Salicibibacter kimchii</name>
    <dbReference type="NCBI Taxonomy" id="2099786"/>
    <lineage>
        <taxon>Bacteria</taxon>
        <taxon>Bacillati</taxon>
        <taxon>Bacillota</taxon>
        <taxon>Bacilli</taxon>
        <taxon>Bacillales</taxon>
        <taxon>Bacillaceae</taxon>
        <taxon>Salicibibacter</taxon>
    </lineage>
</organism>
<dbReference type="SUPFAM" id="SSF46785">
    <property type="entry name" value="Winged helix' DNA-binding domain"/>
    <property type="match status" value="1"/>
</dbReference>
<dbReference type="Gene3D" id="1.10.10.10">
    <property type="entry name" value="Winged helix-like DNA-binding domain superfamily/Winged helix DNA-binding domain"/>
    <property type="match status" value="1"/>
</dbReference>
<dbReference type="InterPro" id="IPR036390">
    <property type="entry name" value="WH_DNA-bd_sf"/>
</dbReference>
<evidence type="ECO:0000256" key="3">
    <source>
        <dbReference type="ARBA" id="ARBA00023163"/>
    </source>
</evidence>
<sequence length="150" mass="18056">MHEHQIIFKEIVEMIKRIEQKVSQQYRLPTTDISLTKRQESMLMYIFSNEHATVSDIALHFDISRSAVSQALNKLEEQDIIVRSINQENRREISLSLGENGEELHREYKKIEEMIIQNYFSEMKIEDLRQVRDITRKFQDMIVEEKFEHQ</sequence>
<dbReference type="Pfam" id="PF01047">
    <property type="entry name" value="MarR"/>
    <property type="match status" value="1"/>
</dbReference>
<dbReference type="AlphaFoldDB" id="A0A345C0I1"/>
<dbReference type="InterPro" id="IPR036388">
    <property type="entry name" value="WH-like_DNA-bd_sf"/>
</dbReference>
<dbReference type="GO" id="GO:0003700">
    <property type="term" value="F:DNA-binding transcription factor activity"/>
    <property type="evidence" value="ECO:0007669"/>
    <property type="project" value="InterPro"/>
</dbReference>